<keyword evidence="4" id="KW-1015">Disulfide bond</keyword>
<evidence type="ECO:0000256" key="3">
    <source>
        <dbReference type="ARBA" id="ARBA00022801"/>
    </source>
</evidence>
<dbReference type="GO" id="GO:0008234">
    <property type="term" value="F:cysteine-type peptidase activity"/>
    <property type="evidence" value="ECO:0007669"/>
    <property type="project" value="InterPro"/>
</dbReference>
<dbReference type="InterPro" id="IPR025660">
    <property type="entry name" value="Pept_his_AS"/>
</dbReference>
<protein>
    <recommendedName>
        <fullName evidence="5">Peptidase C1A papain C-terminal domain-containing protein</fullName>
    </recommendedName>
</protein>
<dbReference type="AlphaFoldDB" id="A0A6C0KZ71"/>
<name>A0A6C0KZ71_9ZZZZ</name>
<dbReference type="GO" id="GO:0006508">
    <property type="term" value="P:proteolysis"/>
    <property type="evidence" value="ECO:0007669"/>
    <property type="project" value="UniProtKB-KW"/>
</dbReference>
<dbReference type="EMBL" id="MN741026">
    <property type="protein sequence ID" value="QHU23292.1"/>
    <property type="molecule type" value="Genomic_DNA"/>
</dbReference>
<comment type="similarity">
    <text evidence="1">Belongs to the peptidase C1 family.</text>
</comment>
<dbReference type="FunFam" id="3.90.70.10:FF:000006">
    <property type="entry name" value="Cathepsin S"/>
    <property type="match status" value="1"/>
</dbReference>
<dbReference type="PRINTS" id="PR00705">
    <property type="entry name" value="PAPAIN"/>
</dbReference>
<dbReference type="Pfam" id="PF08246">
    <property type="entry name" value="Inhibitor_I29"/>
    <property type="match status" value="1"/>
</dbReference>
<dbReference type="CDD" id="cd02248">
    <property type="entry name" value="Peptidase_C1A"/>
    <property type="match status" value="1"/>
</dbReference>
<evidence type="ECO:0000256" key="1">
    <source>
        <dbReference type="ARBA" id="ARBA00008455"/>
    </source>
</evidence>
<dbReference type="SUPFAM" id="SSF54001">
    <property type="entry name" value="Cysteine proteinases"/>
    <property type="match status" value="1"/>
</dbReference>
<accession>A0A6C0KZ71</accession>
<sequence>MYKLLFLIGNFFALSFSDRYVEKYTGYLEQYHKKFSINSFSNFKNNIDLIEEHNSKNYSYRLEMNEFGDMDDFTNEPFKNEDKNYIAINEENIVPMKIDWREKGAVTGVKNQKNCGSCWAFSSTGSIEGLLAIKTSNLLNFSEQQLMDCSSSYGNHGCNGGMMDNAFKYVIDNGICSEDSYPYTGIDGSCQQCNVIGQINNYGDIQENDEKILKRAVAQQPVSVAIQANLSSFRFYSRGIYSDPNCGQQLDHGVLIVGYGSDGLYGKDYWLVKNSWGPQWGENGYIRIERNSDSEGGMCGITLQPSIPLLEDKKSQ</sequence>
<dbReference type="PROSITE" id="PS00639">
    <property type="entry name" value="THIOL_PROTEASE_HIS"/>
    <property type="match status" value="1"/>
</dbReference>
<dbReference type="InterPro" id="IPR025661">
    <property type="entry name" value="Pept_asp_AS"/>
</dbReference>
<keyword evidence="3" id="KW-0378">Hydrolase</keyword>
<organism evidence="6">
    <name type="scientific">viral metagenome</name>
    <dbReference type="NCBI Taxonomy" id="1070528"/>
    <lineage>
        <taxon>unclassified sequences</taxon>
        <taxon>metagenomes</taxon>
        <taxon>organismal metagenomes</taxon>
    </lineage>
</organism>
<dbReference type="InterPro" id="IPR038765">
    <property type="entry name" value="Papain-like_cys_pep_sf"/>
</dbReference>
<evidence type="ECO:0000313" key="6">
    <source>
        <dbReference type="EMBL" id="QHU23292.1"/>
    </source>
</evidence>
<dbReference type="InterPro" id="IPR039417">
    <property type="entry name" value="Peptidase_C1A_papain-like"/>
</dbReference>
<keyword evidence="2" id="KW-0645">Protease</keyword>
<dbReference type="Pfam" id="PF00112">
    <property type="entry name" value="Peptidase_C1"/>
    <property type="match status" value="1"/>
</dbReference>
<evidence type="ECO:0000256" key="4">
    <source>
        <dbReference type="ARBA" id="ARBA00023157"/>
    </source>
</evidence>
<dbReference type="InterPro" id="IPR000169">
    <property type="entry name" value="Pept_cys_AS"/>
</dbReference>
<feature type="domain" description="Peptidase C1A papain C-terminal" evidence="5">
    <location>
        <begin position="94"/>
        <end position="309"/>
    </location>
</feature>
<dbReference type="SMART" id="SM00645">
    <property type="entry name" value="Pept_C1"/>
    <property type="match status" value="1"/>
</dbReference>
<evidence type="ECO:0000256" key="2">
    <source>
        <dbReference type="ARBA" id="ARBA00022670"/>
    </source>
</evidence>
<proteinExistence type="inferred from homology"/>
<dbReference type="PROSITE" id="PS00640">
    <property type="entry name" value="THIOL_PROTEASE_ASN"/>
    <property type="match status" value="1"/>
</dbReference>
<reference evidence="6" key="1">
    <citation type="journal article" date="2020" name="Nature">
        <title>Giant virus diversity and host interactions through global metagenomics.</title>
        <authorList>
            <person name="Schulz F."/>
            <person name="Roux S."/>
            <person name="Paez-Espino D."/>
            <person name="Jungbluth S."/>
            <person name="Walsh D.A."/>
            <person name="Denef V.J."/>
            <person name="McMahon K.D."/>
            <person name="Konstantinidis K.T."/>
            <person name="Eloe-Fadrosh E.A."/>
            <person name="Kyrpides N.C."/>
            <person name="Woyke T."/>
        </authorList>
    </citation>
    <scope>NUCLEOTIDE SEQUENCE</scope>
    <source>
        <strain evidence="6">GVMAG-S-ERX555907-94</strain>
    </source>
</reference>
<evidence type="ECO:0000259" key="5">
    <source>
        <dbReference type="SMART" id="SM00645"/>
    </source>
</evidence>
<dbReference type="InterPro" id="IPR000668">
    <property type="entry name" value="Peptidase_C1A_C"/>
</dbReference>
<dbReference type="PROSITE" id="PS00139">
    <property type="entry name" value="THIOL_PROTEASE_CYS"/>
    <property type="match status" value="1"/>
</dbReference>
<dbReference type="Gene3D" id="3.90.70.10">
    <property type="entry name" value="Cysteine proteinases"/>
    <property type="match status" value="1"/>
</dbReference>
<dbReference type="InterPro" id="IPR013128">
    <property type="entry name" value="Peptidase_C1A"/>
</dbReference>
<dbReference type="InterPro" id="IPR013201">
    <property type="entry name" value="Prot_inhib_I29"/>
</dbReference>
<dbReference type="PANTHER" id="PTHR12411">
    <property type="entry name" value="CYSTEINE PROTEASE FAMILY C1-RELATED"/>
    <property type="match status" value="1"/>
</dbReference>